<proteinExistence type="predicted"/>
<organism evidence="9 10">
    <name type="scientific">Pleurotus ostreatus</name>
    <name type="common">Oyster mushroom</name>
    <name type="synonym">White-rot fungus</name>
    <dbReference type="NCBI Taxonomy" id="5322"/>
    <lineage>
        <taxon>Eukaryota</taxon>
        <taxon>Fungi</taxon>
        <taxon>Dikarya</taxon>
        <taxon>Basidiomycota</taxon>
        <taxon>Agaricomycotina</taxon>
        <taxon>Agaricomycetes</taxon>
        <taxon>Agaricomycetidae</taxon>
        <taxon>Agaricales</taxon>
        <taxon>Pleurotineae</taxon>
        <taxon>Pleurotaceae</taxon>
        <taxon>Pleurotus</taxon>
    </lineage>
</organism>
<dbReference type="InterPro" id="IPR001650">
    <property type="entry name" value="Helicase_C-like"/>
</dbReference>
<dbReference type="SUPFAM" id="SSF52540">
    <property type="entry name" value="P-loop containing nucleoside triphosphate hydrolases"/>
    <property type="match status" value="2"/>
</dbReference>
<reference evidence="9" key="1">
    <citation type="submission" date="2019-07" db="EMBL/GenBank/DDBJ databases">
        <authorList>
            <person name="Palmer J.M."/>
        </authorList>
    </citation>
    <scope>NUCLEOTIDE SEQUENCE</scope>
    <source>
        <strain evidence="9">PC9</strain>
    </source>
</reference>
<dbReference type="GeneID" id="59373352"/>
<dbReference type="SMART" id="SM00490">
    <property type="entry name" value="HELICc"/>
    <property type="match status" value="1"/>
</dbReference>
<evidence type="ECO:0000256" key="2">
    <source>
        <dbReference type="ARBA" id="ARBA00022741"/>
    </source>
</evidence>
<dbReference type="Pfam" id="PF00271">
    <property type="entry name" value="Helicase_C"/>
    <property type="match status" value="1"/>
</dbReference>
<evidence type="ECO:0000259" key="8">
    <source>
        <dbReference type="PROSITE" id="PS51194"/>
    </source>
</evidence>
<dbReference type="PROSITE" id="PS51192">
    <property type="entry name" value="HELICASE_ATP_BIND_1"/>
    <property type="match status" value="1"/>
</dbReference>
<dbReference type="OrthoDB" id="10256233at2759"/>
<evidence type="ECO:0000313" key="9">
    <source>
        <dbReference type="EMBL" id="KAF7436701.1"/>
    </source>
</evidence>
<dbReference type="Pfam" id="PF00270">
    <property type="entry name" value="DEAD"/>
    <property type="match status" value="1"/>
</dbReference>
<sequence length="593" mass="64770">MLRCSLCISWNSDCGKLYMRPFLPVPPLCAKSFFSQWGPPWGRIQVNGCRCMSRSAEAHADALSSTPESTPEPVKKEPVTFKDIGIRRSIYRALDVVFPAIKHPTETQQQFIPAILSGKDVLLKDSTGSGKSFGILLALLNKPRSEFPGLQSTITNPSSITSLLLVPHRDLAYQFMHWVDQLTAAPGVTSPRYGGVVAKAIVRDKQIEMATRISSLRSDPPHVLIGTPQALLDVHNEDPAALQLSNLSTVVVDEVDYLIETVPLKSGGKTFYKAFLKAKKKIDRHPSPTRQLLDIIYASRKNRAEQGLTSTHENLPQLVMSSATLRKHLDLFLFKEGRWLRRDQLVKIKCSDKQRVYDIGAISSISGDILHSVLIVAGNGDIKNMADATSLPLISPGDEPVTPEAIFDDQSPAIESQSEKVVDSPSPFNPDAVEAIATAFALDVPSIALLVLPASSPVHRAVYELKQLGVNAKALDLTVSDKGRLHLLTGGKTAEEAPTLLVATLASIRGLDLPSLTHVFILGIPEGPKVNGQTIDAYLHIAGRVGRFGKGGRVVTVVEAQDPDGSHGVDDEAKMRRIFREIKVKPVRFEHFD</sequence>
<dbReference type="PROSITE" id="PS51194">
    <property type="entry name" value="HELICASE_CTER"/>
    <property type="match status" value="1"/>
</dbReference>
<dbReference type="GO" id="GO:0016787">
    <property type="term" value="F:hydrolase activity"/>
    <property type="evidence" value="ECO:0007669"/>
    <property type="project" value="UniProtKB-KW"/>
</dbReference>
<evidence type="ECO:0000259" key="7">
    <source>
        <dbReference type="PROSITE" id="PS51192"/>
    </source>
</evidence>
<gene>
    <name evidence="9" type="ORF">PC9H_003534</name>
</gene>
<keyword evidence="3" id="KW-0378">Hydrolase</keyword>
<protein>
    <recommendedName>
        <fullName evidence="1">RNA helicase</fullName>
        <ecNumber evidence="1">3.6.4.13</ecNumber>
    </recommendedName>
</protein>
<dbReference type="SMART" id="SM00487">
    <property type="entry name" value="DEXDc"/>
    <property type="match status" value="1"/>
</dbReference>
<keyword evidence="10" id="KW-1185">Reference proteome</keyword>
<accession>A0A8H7DY34</accession>
<dbReference type="RefSeq" id="XP_036634600.1">
    <property type="nucleotide sequence ID" value="XM_036773127.1"/>
</dbReference>
<feature type="domain" description="Helicase ATP-binding" evidence="7">
    <location>
        <begin position="112"/>
        <end position="343"/>
    </location>
</feature>
<name>A0A8H7DY34_PLEOS</name>
<dbReference type="InterPro" id="IPR027417">
    <property type="entry name" value="P-loop_NTPase"/>
</dbReference>
<feature type="domain" description="Helicase C-terminal" evidence="8">
    <location>
        <begin position="436"/>
        <end position="593"/>
    </location>
</feature>
<dbReference type="Gene3D" id="3.40.50.300">
    <property type="entry name" value="P-loop containing nucleotide triphosphate hydrolases"/>
    <property type="match status" value="2"/>
</dbReference>
<evidence type="ECO:0000313" key="10">
    <source>
        <dbReference type="Proteomes" id="UP000623687"/>
    </source>
</evidence>
<dbReference type="VEuPathDB" id="FungiDB:PC9H_003534"/>
<dbReference type="InterPro" id="IPR011545">
    <property type="entry name" value="DEAD/DEAH_box_helicase_dom"/>
</dbReference>
<dbReference type="EC" id="3.6.4.13" evidence="1"/>
<comment type="catalytic activity">
    <reaction evidence="6">
        <text>ATP + H2O = ADP + phosphate + H(+)</text>
        <dbReference type="Rhea" id="RHEA:13065"/>
        <dbReference type="ChEBI" id="CHEBI:15377"/>
        <dbReference type="ChEBI" id="CHEBI:15378"/>
        <dbReference type="ChEBI" id="CHEBI:30616"/>
        <dbReference type="ChEBI" id="CHEBI:43474"/>
        <dbReference type="ChEBI" id="CHEBI:456216"/>
        <dbReference type="EC" id="3.6.4.13"/>
    </reaction>
</comment>
<dbReference type="GO" id="GO:0003724">
    <property type="term" value="F:RNA helicase activity"/>
    <property type="evidence" value="ECO:0007669"/>
    <property type="project" value="UniProtKB-EC"/>
</dbReference>
<evidence type="ECO:0000256" key="1">
    <source>
        <dbReference type="ARBA" id="ARBA00012552"/>
    </source>
</evidence>
<keyword evidence="4" id="KW-0347">Helicase</keyword>
<evidence type="ECO:0000256" key="6">
    <source>
        <dbReference type="ARBA" id="ARBA00047984"/>
    </source>
</evidence>
<dbReference type="GO" id="GO:0003676">
    <property type="term" value="F:nucleic acid binding"/>
    <property type="evidence" value="ECO:0007669"/>
    <property type="project" value="InterPro"/>
</dbReference>
<dbReference type="PANTHER" id="PTHR47960">
    <property type="entry name" value="DEAD-BOX ATP-DEPENDENT RNA HELICASE 50"/>
    <property type="match status" value="1"/>
</dbReference>
<dbReference type="AlphaFoldDB" id="A0A8H7DY34"/>
<keyword evidence="2" id="KW-0547">Nucleotide-binding</keyword>
<evidence type="ECO:0000256" key="4">
    <source>
        <dbReference type="ARBA" id="ARBA00022806"/>
    </source>
</evidence>
<evidence type="ECO:0000256" key="5">
    <source>
        <dbReference type="ARBA" id="ARBA00022840"/>
    </source>
</evidence>
<evidence type="ECO:0000256" key="3">
    <source>
        <dbReference type="ARBA" id="ARBA00022801"/>
    </source>
</evidence>
<dbReference type="EMBL" id="JACETU010000002">
    <property type="protein sequence ID" value="KAF7436701.1"/>
    <property type="molecule type" value="Genomic_DNA"/>
</dbReference>
<dbReference type="GO" id="GO:0005524">
    <property type="term" value="F:ATP binding"/>
    <property type="evidence" value="ECO:0007669"/>
    <property type="project" value="UniProtKB-KW"/>
</dbReference>
<dbReference type="Proteomes" id="UP000623687">
    <property type="component" value="Unassembled WGS sequence"/>
</dbReference>
<keyword evidence="5" id="KW-0067">ATP-binding</keyword>
<comment type="caution">
    <text evidence="9">The sequence shown here is derived from an EMBL/GenBank/DDBJ whole genome shotgun (WGS) entry which is preliminary data.</text>
</comment>
<dbReference type="InterPro" id="IPR014001">
    <property type="entry name" value="Helicase_ATP-bd"/>
</dbReference>